<feature type="transmembrane region" description="Helical" evidence="6">
    <location>
        <begin position="21"/>
        <end position="44"/>
    </location>
</feature>
<dbReference type="GO" id="GO:0015658">
    <property type="term" value="F:branched-chain amino acid transmembrane transporter activity"/>
    <property type="evidence" value="ECO:0007669"/>
    <property type="project" value="InterPro"/>
</dbReference>
<dbReference type="OrthoDB" id="9804361at2"/>
<evidence type="ECO:0000313" key="8">
    <source>
        <dbReference type="Proteomes" id="UP000298588"/>
    </source>
</evidence>
<name>A0A4D7QIB8_9HYPH</name>
<feature type="transmembrane region" description="Helical" evidence="6">
    <location>
        <begin position="101"/>
        <end position="118"/>
    </location>
</feature>
<dbReference type="PANTHER" id="PTHR30482:SF20">
    <property type="entry name" value="HIGH-AFFINITY BRANCHED-CHAIN AMINO ACID TRANSPORT SYSTEM PERMEASE PROTEIN LIVM"/>
    <property type="match status" value="1"/>
</dbReference>
<protein>
    <submittedName>
        <fullName evidence="7">Branched-chain amino acid ABC transporter permease</fullName>
    </submittedName>
</protein>
<keyword evidence="2" id="KW-1003">Cell membrane</keyword>
<feature type="transmembrane region" description="Helical" evidence="6">
    <location>
        <begin position="50"/>
        <end position="68"/>
    </location>
</feature>
<feature type="transmembrane region" description="Helical" evidence="6">
    <location>
        <begin position="311"/>
        <end position="331"/>
    </location>
</feature>
<gene>
    <name evidence="7" type="ORF">E8L99_06820</name>
</gene>
<organism evidence="7 8">
    <name type="scientific">Phreatobacter aquaticus</name>
    <dbReference type="NCBI Taxonomy" id="2570229"/>
    <lineage>
        <taxon>Bacteria</taxon>
        <taxon>Pseudomonadati</taxon>
        <taxon>Pseudomonadota</taxon>
        <taxon>Alphaproteobacteria</taxon>
        <taxon>Hyphomicrobiales</taxon>
        <taxon>Phreatobacteraceae</taxon>
        <taxon>Phreatobacter</taxon>
    </lineage>
</organism>
<keyword evidence="4 6" id="KW-1133">Transmembrane helix</keyword>
<evidence type="ECO:0000256" key="5">
    <source>
        <dbReference type="ARBA" id="ARBA00023136"/>
    </source>
</evidence>
<dbReference type="Pfam" id="PF02653">
    <property type="entry name" value="BPD_transp_2"/>
    <property type="match status" value="1"/>
</dbReference>
<dbReference type="InterPro" id="IPR001851">
    <property type="entry name" value="ABC_transp_permease"/>
</dbReference>
<evidence type="ECO:0000256" key="3">
    <source>
        <dbReference type="ARBA" id="ARBA00022692"/>
    </source>
</evidence>
<dbReference type="PANTHER" id="PTHR30482">
    <property type="entry name" value="HIGH-AFFINITY BRANCHED-CHAIN AMINO ACID TRANSPORT SYSTEM PERMEASE"/>
    <property type="match status" value="1"/>
</dbReference>
<dbReference type="AlphaFoldDB" id="A0A4D7QIB8"/>
<feature type="transmembrane region" description="Helical" evidence="6">
    <location>
        <begin position="123"/>
        <end position="141"/>
    </location>
</feature>
<feature type="transmembrane region" description="Helical" evidence="6">
    <location>
        <begin position="211"/>
        <end position="237"/>
    </location>
</feature>
<keyword evidence="3 6" id="KW-0812">Transmembrane</keyword>
<sequence>MRFIFKTRYEQDIQLFQHSGQVFWYGLLAAVLLVAPLVVSPYVLTQLSQVGIYTIVAFGLMLLAGFTGQMSLGHAAFLAVGAYTEAVLAIAGVPFFVSMPISGLFAAIVGVVIGLPALRVKGLYLGIATLAFGTIVEEVIARAEHVTGGNAGLMVPPVKLFGLAFADGPPFYYLCLFMVLCAGLILINLLRSPTGRAFVAIRDSEISAQSMGVNLAAYKTLSFALSAAFAGVAGALYAHNIRFLSPDQFTVVQSIELIMMVVIGGLGSVHGAVFGAVFGAAFLISLPQVINALKPMLPQALAEATGLQPTIFGAVLIVVILFEPLGMYGAWLKLKAYFELFPFYRKGMFRRQKTFQKSDRLK</sequence>
<dbReference type="InterPro" id="IPR043428">
    <property type="entry name" value="LivM-like"/>
</dbReference>
<evidence type="ECO:0000256" key="2">
    <source>
        <dbReference type="ARBA" id="ARBA00022475"/>
    </source>
</evidence>
<evidence type="ECO:0000256" key="6">
    <source>
        <dbReference type="SAM" id="Phobius"/>
    </source>
</evidence>
<dbReference type="KEGG" id="paqt:E8L99_06820"/>
<dbReference type="RefSeq" id="WP_137098837.1">
    <property type="nucleotide sequence ID" value="NZ_CP039865.1"/>
</dbReference>
<comment type="subcellular location">
    <subcellularLocation>
        <location evidence="1">Cell membrane</location>
        <topology evidence="1">Multi-pass membrane protein</topology>
    </subcellularLocation>
</comment>
<dbReference type="GO" id="GO:0005886">
    <property type="term" value="C:plasma membrane"/>
    <property type="evidence" value="ECO:0007669"/>
    <property type="project" value="UniProtKB-SubCell"/>
</dbReference>
<dbReference type="CDD" id="cd06581">
    <property type="entry name" value="TM_PBP1_LivM_like"/>
    <property type="match status" value="1"/>
</dbReference>
<proteinExistence type="predicted"/>
<evidence type="ECO:0000313" key="7">
    <source>
        <dbReference type="EMBL" id="QCK85503.1"/>
    </source>
</evidence>
<reference evidence="7 8" key="1">
    <citation type="submission" date="2019-04" db="EMBL/GenBank/DDBJ databases">
        <title>Phreatobacter aquaticus sp. nov.</title>
        <authorList>
            <person name="Choi A."/>
            <person name="Baek K."/>
        </authorList>
    </citation>
    <scope>NUCLEOTIDE SEQUENCE [LARGE SCALE GENOMIC DNA]</scope>
    <source>
        <strain evidence="7 8">NMCR1094</strain>
    </source>
</reference>
<accession>A0A4D7QIB8</accession>
<evidence type="ECO:0000256" key="4">
    <source>
        <dbReference type="ARBA" id="ARBA00022989"/>
    </source>
</evidence>
<feature type="transmembrane region" description="Helical" evidence="6">
    <location>
        <begin position="171"/>
        <end position="190"/>
    </location>
</feature>
<dbReference type="Proteomes" id="UP000298588">
    <property type="component" value="Chromosome"/>
</dbReference>
<keyword evidence="8" id="KW-1185">Reference proteome</keyword>
<feature type="transmembrane region" description="Helical" evidence="6">
    <location>
        <begin position="257"/>
        <end position="290"/>
    </location>
</feature>
<keyword evidence="5 6" id="KW-0472">Membrane</keyword>
<dbReference type="EMBL" id="CP039865">
    <property type="protein sequence ID" value="QCK85503.1"/>
    <property type="molecule type" value="Genomic_DNA"/>
</dbReference>
<evidence type="ECO:0000256" key="1">
    <source>
        <dbReference type="ARBA" id="ARBA00004651"/>
    </source>
</evidence>